<feature type="compositionally biased region" description="Basic and acidic residues" evidence="1">
    <location>
        <begin position="1"/>
        <end position="17"/>
    </location>
</feature>
<reference evidence="3 4" key="1">
    <citation type="submission" date="2022-04" db="EMBL/GenBank/DDBJ databases">
        <title>Diverse halophilic archaea isolated from saline environments.</title>
        <authorList>
            <person name="Cui H.-L."/>
        </authorList>
    </citation>
    <scope>NUCLEOTIDE SEQUENCE [LARGE SCALE GENOMIC DNA]</scope>
    <source>
        <strain evidence="3 4">XZYJT49</strain>
        <plasmid evidence="3 4">unnamed2</plasmid>
    </source>
</reference>
<gene>
    <name evidence="3" type="ORF">M0R89_21590</name>
</gene>
<evidence type="ECO:0000313" key="3">
    <source>
        <dbReference type="EMBL" id="UPV76786.1"/>
    </source>
</evidence>
<geneLocation type="plasmid" evidence="3 4">
    <name>unnamed2</name>
</geneLocation>
<evidence type="ECO:0000259" key="2">
    <source>
        <dbReference type="Pfam" id="PF18545"/>
    </source>
</evidence>
<dbReference type="GeneID" id="72187851"/>
<keyword evidence="3" id="KW-0614">Plasmid</keyword>
<dbReference type="RefSeq" id="WP_248652819.1">
    <property type="nucleotide sequence ID" value="NZ_CP096661.1"/>
</dbReference>
<evidence type="ECO:0000313" key="4">
    <source>
        <dbReference type="Proteomes" id="UP000830729"/>
    </source>
</evidence>
<dbReference type="EMBL" id="CP096661">
    <property type="protein sequence ID" value="UPV76786.1"/>
    <property type="molecule type" value="Genomic_DNA"/>
</dbReference>
<keyword evidence="4" id="KW-1185">Reference proteome</keyword>
<dbReference type="Proteomes" id="UP000830729">
    <property type="component" value="Plasmid unnamed2"/>
</dbReference>
<feature type="domain" description="Halobacterial output" evidence="2">
    <location>
        <begin position="21"/>
        <end position="85"/>
    </location>
</feature>
<sequence length="113" mass="12589">MGSESTTHEPPVDEERAPGSLGTRVCLALAEEENVHPWESPPLYDVLDPSVLEALDGQENEAWRLAFEAGTHTVVVTGDGDVTVDGTRFTDRDFREALDSLDEERRAERPRIR</sequence>
<accession>A0A8U0I1J2</accession>
<organism evidence="3 4">
    <name type="scientific">Halorussus limi</name>
    <dbReference type="NCBI Taxonomy" id="2938695"/>
    <lineage>
        <taxon>Archaea</taxon>
        <taxon>Methanobacteriati</taxon>
        <taxon>Methanobacteriota</taxon>
        <taxon>Stenosarchaea group</taxon>
        <taxon>Halobacteria</taxon>
        <taxon>Halobacteriales</taxon>
        <taxon>Haladaptataceae</taxon>
        <taxon>Halorussus</taxon>
    </lineage>
</organism>
<name>A0A8U0I1J2_9EURY</name>
<protein>
    <recommendedName>
        <fullName evidence="2">Halobacterial output domain-containing protein</fullName>
    </recommendedName>
</protein>
<dbReference type="KEGG" id="halx:M0R89_21590"/>
<proteinExistence type="predicted"/>
<dbReference type="AlphaFoldDB" id="A0A8U0I1J2"/>
<evidence type="ECO:0000256" key="1">
    <source>
        <dbReference type="SAM" id="MobiDB-lite"/>
    </source>
</evidence>
<dbReference type="InterPro" id="IPR040624">
    <property type="entry name" value="HalOD1"/>
</dbReference>
<feature type="region of interest" description="Disordered" evidence="1">
    <location>
        <begin position="1"/>
        <end position="21"/>
    </location>
</feature>
<dbReference type="Pfam" id="PF18545">
    <property type="entry name" value="HalOD1"/>
    <property type="match status" value="1"/>
</dbReference>